<dbReference type="EMBL" id="AJYC02000057">
    <property type="protein sequence ID" value="EKT81446.1"/>
    <property type="molecule type" value="Genomic_DNA"/>
</dbReference>
<accession>K8XKU4</accession>
<comment type="caution">
    <text evidence="2">The sequence shown here is derived from an EMBL/GenBank/DDBJ whole genome shotgun (WGS) entry which is preliminary data.</text>
</comment>
<dbReference type="AlphaFoldDB" id="K8XKU4"/>
<protein>
    <submittedName>
        <fullName evidence="2">LacI family transcriptional regulator</fullName>
    </submittedName>
</protein>
<reference evidence="2 3" key="1">
    <citation type="journal article" date="2013" name="Genome Announc.">
        <title>Draft Genome Sequence of Rhodococcus opacus Strain M213 Shows a Diverse Catabolic Potential.</title>
        <authorList>
            <person name="Pathak A."/>
            <person name="Green S.J."/>
            <person name="Ogram A."/>
            <person name="Chauhan A."/>
        </authorList>
    </citation>
    <scope>NUCLEOTIDE SEQUENCE [LARGE SCALE GENOMIC DNA]</scope>
    <source>
        <strain evidence="2 3">M213</strain>
    </source>
</reference>
<evidence type="ECO:0000313" key="3">
    <source>
        <dbReference type="Proteomes" id="UP000005951"/>
    </source>
</evidence>
<evidence type="ECO:0000313" key="2">
    <source>
        <dbReference type="EMBL" id="EKT81446.1"/>
    </source>
</evidence>
<feature type="region of interest" description="Disordered" evidence="1">
    <location>
        <begin position="92"/>
        <end position="113"/>
    </location>
</feature>
<name>K8XKU4_RHOOP</name>
<gene>
    <name evidence="2" type="ORF">WSS_A17246</name>
</gene>
<organism evidence="2 3">
    <name type="scientific">Rhodococcus opacus M213</name>
    <dbReference type="NCBI Taxonomy" id="1129896"/>
    <lineage>
        <taxon>Bacteria</taxon>
        <taxon>Bacillati</taxon>
        <taxon>Actinomycetota</taxon>
        <taxon>Actinomycetes</taxon>
        <taxon>Mycobacteriales</taxon>
        <taxon>Nocardiaceae</taxon>
        <taxon>Rhodococcus</taxon>
    </lineage>
</organism>
<dbReference type="Proteomes" id="UP000005951">
    <property type="component" value="Unassembled WGS sequence"/>
</dbReference>
<evidence type="ECO:0000256" key="1">
    <source>
        <dbReference type="SAM" id="MobiDB-lite"/>
    </source>
</evidence>
<sequence>MTTAIEPRRQPTRGQTRWAPQELPRWRPFTPSAQGGPAAADAAICTGATVVIAPQRPPRDRCAPQIRERGIRVPTDCCVVGFDDIFGSHLKQSTAPDTIGTARSRRRCRASSSSSRRWSSAACSESRVRSTRSATPADSVATRPIWARSCSASPEATWSGWRRRTLLATCCASPPIRLRSATRYTPVMTWRRSRATGACSANSASACSSDGTRNSSIRSLRSNVSLGRFRSPRLQLPEPAIDPFSDPLPPRLEKHVVGHIRKDLSLGAVSASCCSHLLAREGMVLIGAQHEHRRCYPLRFR</sequence>
<proteinExistence type="predicted"/>